<accession>A0A6L7IYN0</accession>
<sequence length="626" mass="64931">METTVETARTGSLTRRGFLTGAVAVGAASALGFAGCAPGATSAASAESSPADVRTYTGSGAGRMGDIMVKVGIADNVIASVEVIKQHETPMIANSALSRIPQLVVRNQSLDIDAVTGATITSFGLKEAIGNALSQAGLSEKDLAKTGKDDGIKAEEPIEADIAVVGGGLTGLVAAVRALQNGKRVALFEETAHLGGSSCVSDGWITGADTIMERAEGIEDSADQFYAFLTQGSEDPAIVPYPEITRTYAETSGPLMDWLDTYVNVDFGERKGGYGLYTPPDQPRIYGVNNGGGSMDMALIELIQSGIREGNASVVLEARATNILKDDGAVSGLEITYADGTVKEFPFKAVIMGTGGYSHNQDMMPYANCGTCSPSTASGHGWELAENAGACMLPPSIYAPYAGGIPNAGFEMRYQANLKFPGAIWVGLEGTRMANEDVPLLAKGAWGKASDNVGYVVFSDAQRIDGLRPIVLTSYLEGELTPWQSAELLDSLVDEGKVAWKADSAVELARAAGIDEAAFAQTIETYNGYCDAGNDADFGRTGLQKLEGALYALKTVPYQLQCTGGIRVNADANVLDASEQPIPGLYAGGEAIGMRQSSAGGQGGCGLGNAATWGYIAADSASAYVG</sequence>
<dbReference type="InterPro" id="IPR027477">
    <property type="entry name" value="Succ_DH/fumarate_Rdtase_cat_sf"/>
</dbReference>
<evidence type="ECO:0000256" key="1">
    <source>
        <dbReference type="ARBA" id="ARBA00001917"/>
    </source>
</evidence>
<dbReference type="KEGG" id="egd:GS424_005815"/>
<dbReference type="RefSeq" id="WP_160943019.1">
    <property type="nucleotide sequence ID" value="NZ_CP063310.1"/>
</dbReference>
<evidence type="ECO:0000256" key="8">
    <source>
        <dbReference type="ARBA" id="ARBA00049922"/>
    </source>
</evidence>
<evidence type="ECO:0000256" key="3">
    <source>
        <dbReference type="ARBA" id="ARBA00013137"/>
    </source>
</evidence>
<reference evidence="10 11" key="1">
    <citation type="submission" date="2020-10" db="EMBL/GenBank/DDBJ databases">
        <title>Eggerthella sp. nov., isolated from human feces.</title>
        <authorList>
            <person name="Yajun G."/>
        </authorList>
    </citation>
    <scope>NUCLEOTIDE SEQUENCE [LARGE SCALE GENOMIC DNA]</scope>
    <source>
        <strain evidence="10 11">HF-1101</strain>
    </source>
</reference>
<comment type="cofactor">
    <cofactor evidence="2">
        <name>FAD</name>
        <dbReference type="ChEBI" id="CHEBI:57692"/>
    </cofactor>
</comment>
<gene>
    <name evidence="10" type="ORF">GS424_005815</name>
</gene>
<evidence type="ECO:0000256" key="7">
    <source>
        <dbReference type="ARBA" id="ARBA00023002"/>
    </source>
</evidence>
<dbReference type="GO" id="GO:0016020">
    <property type="term" value="C:membrane"/>
    <property type="evidence" value="ECO:0007669"/>
    <property type="project" value="InterPro"/>
</dbReference>
<keyword evidence="5" id="KW-0285">Flavoprotein</keyword>
<keyword evidence="6" id="KW-0274">FAD</keyword>
<dbReference type="SUPFAM" id="SSF51905">
    <property type="entry name" value="FAD/NAD(P)-binding domain"/>
    <property type="match status" value="1"/>
</dbReference>
<dbReference type="Gene3D" id="3.90.1010.20">
    <property type="match status" value="1"/>
</dbReference>
<dbReference type="SMART" id="SM00900">
    <property type="entry name" value="FMN_bind"/>
    <property type="match status" value="1"/>
</dbReference>
<dbReference type="PROSITE" id="PS51318">
    <property type="entry name" value="TAT"/>
    <property type="match status" value="1"/>
</dbReference>
<dbReference type="InterPro" id="IPR006311">
    <property type="entry name" value="TAT_signal"/>
</dbReference>
<dbReference type="InterPro" id="IPR007329">
    <property type="entry name" value="FMN-bd"/>
</dbReference>
<dbReference type="Pfam" id="PF00890">
    <property type="entry name" value="FAD_binding_2"/>
    <property type="match status" value="1"/>
</dbReference>
<dbReference type="Proteomes" id="UP000478463">
    <property type="component" value="Chromosome"/>
</dbReference>
<evidence type="ECO:0000259" key="9">
    <source>
        <dbReference type="SMART" id="SM00900"/>
    </source>
</evidence>
<dbReference type="AlphaFoldDB" id="A0A6L7IYN0"/>
<comment type="cofactor">
    <cofactor evidence="1">
        <name>FMN</name>
        <dbReference type="ChEBI" id="CHEBI:58210"/>
    </cofactor>
</comment>
<evidence type="ECO:0000313" key="11">
    <source>
        <dbReference type="Proteomes" id="UP000478463"/>
    </source>
</evidence>
<evidence type="ECO:0000256" key="4">
    <source>
        <dbReference type="ARBA" id="ARBA00015872"/>
    </source>
</evidence>
<name>A0A6L7IYN0_9ACTN</name>
<dbReference type="InterPro" id="IPR003953">
    <property type="entry name" value="FAD-dep_OxRdtase_2_FAD-bd"/>
</dbReference>
<dbReference type="Gene3D" id="3.90.700.10">
    <property type="entry name" value="Succinate dehydrogenase/fumarate reductase flavoprotein, catalytic domain"/>
    <property type="match status" value="1"/>
</dbReference>
<evidence type="ECO:0000256" key="5">
    <source>
        <dbReference type="ARBA" id="ARBA00022630"/>
    </source>
</evidence>
<dbReference type="InterPro" id="IPR036188">
    <property type="entry name" value="FAD/NAD-bd_sf"/>
</dbReference>
<dbReference type="PANTHER" id="PTHR43400:SF10">
    <property type="entry name" value="3-OXOSTEROID 1-DEHYDROGENASE"/>
    <property type="match status" value="1"/>
</dbReference>
<dbReference type="Pfam" id="PF04205">
    <property type="entry name" value="FMN_bind"/>
    <property type="match status" value="1"/>
</dbReference>
<evidence type="ECO:0000313" key="10">
    <source>
        <dbReference type="EMBL" id="QOS69362.1"/>
    </source>
</evidence>
<dbReference type="GO" id="GO:0010181">
    <property type="term" value="F:FMN binding"/>
    <property type="evidence" value="ECO:0007669"/>
    <property type="project" value="InterPro"/>
</dbReference>
<dbReference type="EMBL" id="CP063310">
    <property type="protein sequence ID" value="QOS69362.1"/>
    <property type="molecule type" value="Genomic_DNA"/>
</dbReference>
<keyword evidence="7" id="KW-0560">Oxidoreductase</keyword>
<dbReference type="SUPFAM" id="SSF56425">
    <property type="entry name" value="Succinate dehydrogenase/fumarate reductase flavoprotein, catalytic domain"/>
    <property type="match status" value="1"/>
</dbReference>
<comment type="catalytic activity">
    <reaction evidence="8">
        <text>dihydrourocanate + A = urocanate + AH2</text>
        <dbReference type="Rhea" id="RHEA:36059"/>
        <dbReference type="ChEBI" id="CHEBI:13193"/>
        <dbReference type="ChEBI" id="CHEBI:17499"/>
        <dbReference type="ChEBI" id="CHEBI:27247"/>
        <dbReference type="ChEBI" id="CHEBI:72991"/>
        <dbReference type="EC" id="1.3.99.33"/>
    </reaction>
</comment>
<protein>
    <recommendedName>
        <fullName evidence="4">Urocanate reductase</fullName>
        <ecNumber evidence="3">1.3.99.33</ecNumber>
    </recommendedName>
</protein>
<dbReference type="InterPro" id="IPR050315">
    <property type="entry name" value="FAD-oxidoreductase_2"/>
</dbReference>
<evidence type="ECO:0000256" key="6">
    <source>
        <dbReference type="ARBA" id="ARBA00022827"/>
    </source>
</evidence>
<dbReference type="PANTHER" id="PTHR43400">
    <property type="entry name" value="FUMARATE REDUCTASE"/>
    <property type="match status" value="1"/>
</dbReference>
<dbReference type="GO" id="GO:0033765">
    <property type="term" value="F:steroid dehydrogenase activity, acting on the CH-CH group of donors"/>
    <property type="evidence" value="ECO:0007669"/>
    <property type="project" value="UniProtKB-ARBA"/>
</dbReference>
<proteinExistence type="predicted"/>
<dbReference type="Gene3D" id="3.50.50.60">
    <property type="entry name" value="FAD/NAD(P)-binding domain"/>
    <property type="match status" value="1"/>
</dbReference>
<evidence type="ECO:0000256" key="2">
    <source>
        <dbReference type="ARBA" id="ARBA00001974"/>
    </source>
</evidence>
<feature type="domain" description="FMN-binding" evidence="9">
    <location>
        <begin position="60"/>
        <end position="136"/>
    </location>
</feature>
<organism evidence="10 11">
    <name type="scientific">Eggerthella guodeyinii</name>
    <dbReference type="NCBI Taxonomy" id="2690837"/>
    <lineage>
        <taxon>Bacteria</taxon>
        <taxon>Bacillati</taxon>
        <taxon>Actinomycetota</taxon>
        <taxon>Coriobacteriia</taxon>
        <taxon>Eggerthellales</taxon>
        <taxon>Eggerthellaceae</taxon>
        <taxon>Eggerthella</taxon>
    </lineage>
</organism>
<dbReference type="GO" id="GO:0008202">
    <property type="term" value="P:steroid metabolic process"/>
    <property type="evidence" value="ECO:0007669"/>
    <property type="project" value="UniProtKB-ARBA"/>
</dbReference>
<dbReference type="EC" id="1.3.99.33" evidence="3"/>